<feature type="transmembrane region" description="Helical" evidence="1">
    <location>
        <begin position="20"/>
        <end position="38"/>
    </location>
</feature>
<proteinExistence type="predicted"/>
<feature type="transmembrane region" description="Helical" evidence="1">
    <location>
        <begin position="50"/>
        <end position="75"/>
    </location>
</feature>
<keyword evidence="3" id="KW-1185">Reference proteome</keyword>
<evidence type="ECO:0008006" key="4">
    <source>
        <dbReference type="Google" id="ProtNLM"/>
    </source>
</evidence>
<reference evidence="2" key="1">
    <citation type="submission" date="2021-12" db="EMBL/GenBank/DDBJ databases">
        <authorList>
            <person name="Rodrigo-Torres L."/>
            <person name="Arahal R. D."/>
            <person name="Lucena T."/>
        </authorList>
    </citation>
    <scope>NUCLEOTIDE SEQUENCE</scope>
    <source>
        <strain evidence="2">CECT 8267</strain>
    </source>
</reference>
<organism evidence="2 3">
    <name type="scientific">Sinobacterium norvegicum</name>
    <dbReference type="NCBI Taxonomy" id="1641715"/>
    <lineage>
        <taxon>Bacteria</taxon>
        <taxon>Pseudomonadati</taxon>
        <taxon>Pseudomonadota</taxon>
        <taxon>Gammaproteobacteria</taxon>
        <taxon>Cellvibrionales</taxon>
        <taxon>Spongiibacteraceae</taxon>
        <taxon>Sinobacterium</taxon>
    </lineage>
</organism>
<evidence type="ECO:0000313" key="2">
    <source>
        <dbReference type="EMBL" id="CAH0992973.1"/>
    </source>
</evidence>
<accession>A0ABN8EKP1</accession>
<feature type="transmembrane region" description="Helical" evidence="1">
    <location>
        <begin position="154"/>
        <end position="175"/>
    </location>
</feature>
<feature type="transmembrane region" description="Helical" evidence="1">
    <location>
        <begin position="187"/>
        <end position="209"/>
    </location>
</feature>
<keyword evidence="1" id="KW-0812">Transmembrane</keyword>
<gene>
    <name evidence="2" type="ORF">SIN8267_03112</name>
</gene>
<dbReference type="EMBL" id="CAKLPX010000004">
    <property type="protein sequence ID" value="CAH0992973.1"/>
    <property type="molecule type" value="Genomic_DNA"/>
</dbReference>
<feature type="transmembrane region" description="Helical" evidence="1">
    <location>
        <begin position="95"/>
        <end position="118"/>
    </location>
</feature>
<protein>
    <recommendedName>
        <fullName evidence="4">Glycerophosphoryl diester phosphodiesterase membrane domain-containing protein</fullName>
    </recommendedName>
</protein>
<keyword evidence="1" id="KW-0472">Membrane</keyword>
<dbReference type="Proteomes" id="UP000838100">
    <property type="component" value="Unassembled WGS sequence"/>
</dbReference>
<keyword evidence="1" id="KW-1133">Transmembrane helix</keyword>
<comment type="caution">
    <text evidence="2">The sequence shown here is derived from an EMBL/GenBank/DDBJ whole genome shotgun (WGS) entry which is preliminary data.</text>
</comment>
<sequence>MVSNFLRDSWRFFENNFAALAWIILPIAIPLEIIMALLSNTMADDSQAGLQILLIVVSLAASAIYGAATIIYVDAAVGGEKVTPLQSWWAAKDIWAAYLLLSVLAMVVIVLGLSLLIVPGIYFAGKYAFAGFELVLNGQKPLESLQLSWTKTTGLMPCIIGGGLIISALLYLPYFGIAELLDTDAPAFIVFEALFNIVYALFSSLYTIFAYRVYIDARQAAHPKD</sequence>
<evidence type="ECO:0000256" key="1">
    <source>
        <dbReference type="SAM" id="Phobius"/>
    </source>
</evidence>
<name>A0ABN8EKP1_9GAMM</name>
<evidence type="ECO:0000313" key="3">
    <source>
        <dbReference type="Proteomes" id="UP000838100"/>
    </source>
</evidence>